<organism evidence="2 3">
    <name type="scientific">Aspergillus glaucus CBS 516.65</name>
    <dbReference type="NCBI Taxonomy" id="1160497"/>
    <lineage>
        <taxon>Eukaryota</taxon>
        <taxon>Fungi</taxon>
        <taxon>Dikarya</taxon>
        <taxon>Ascomycota</taxon>
        <taxon>Pezizomycotina</taxon>
        <taxon>Eurotiomycetes</taxon>
        <taxon>Eurotiomycetidae</taxon>
        <taxon>Eurotiales</taxon>
        <taxon>Aspergillaceae</taxon>
        <taxon>Aspergillus</taxon>
        <taxon>Aspergillus subgen. Aspergillus</taxon>
    </lineage>
</organism>
<feature type="compositionally biased region" description="Basic and acidic residues" evidence="1">
    <location>
        <begin position="154"/>
        <end position="182"/>
    </location>
</feature>
<name>A0A1L9VZM7_ASPGL</name>
<sequence>MAEENRPALIDFSLIPEDDGNDDNPEREGKLVGNKGKLQQILNLTDKGEWTEWLRSCLVQPWWIELWTECLSKRASGERGVGVGEIQAKILAGEGNGRNEYSDPIPEKKEWSAADHIARFHFMVVWALKGYLTKIHTPSHIKKPTGGAAIFGERPSKLKRMESDKANAGSEERNENELKEAETTQATESEEAVTSQQVDTANEDENDSDDHDGEPLLLDSDLWKNELLSPCKQIVLKKQSTDFNREEAYWQFMLITEALACTQIIGFTDNAPAAVDNDPSSIANTVWEPLVILPGSKKSQVRTETFESSYYTNATDLESSYAGEIDSTKEPSDVIIPTEESIARLQDLKKIIDNKDYQRDDHEQACHFLGIQSHTVPHLLYMNRSAILKHWQPVAIAGIMWMQEVDYLQGAVLGDHVGLGKTWEAVGVLLYVSWLILLP</sequence>
<accession>A0A1L9VZM7</accession>
<dbReference type="OrthoDB" id="4500730at2759"/>
<feature type="region of interest" description="Disordered" evidence="1">
    <location>
        <begin position="143"/>
        <end position="216"/>
    </location>
</feature>
<evidence type="ECO:0008006" key="4">
    <source>
        <dbReference type="Google" id="ProtNLM"/>
    </source>
</evidence>
<feature type="compositionally biased region" description="Acidic residues" evidence="1">
    <location>
        <begin position="201"/>
        <end position="212"/>
    </location>
</feature>
<feature type="region of interest" description="Disordered" evidence="1">
    <location>
        <begin position="1"/>
        <end position="31"/>
    </location>
</feature>
<evidence type="ECO:0000313" key="2">
    <source>
        <dbReference type="EMBL" id="OJJ89339.1"/>
    </source>
</evidence>
<dbReference type="GeneID" id="34460260"/>
<proteinExistence type="predicted"/>
<gene>
    <name evidence="2" type="ORF">ASPGLDRAFT_31037</name>
</gene>
<reference evidence="3" key="1">
    <citation type="journal article" date="2017" name="Genome Biol.">
        <title>Comparative genomics reveals high biological diversity and specific adaptations in the industrially and medically important fungal genus Aspergillus.</title>
        <authorList>
            <person name="de Vries R.P."/>
            <person name="Riley R."/>
            <person name="Wiebenga A."/>
            <person name="Aguilar-Osorio G."/>
            <person name="Amillis S."/>
            <person name="Uchima C.A."/>
            <person name="Anderluh G."/>
            <person name="Asadollahi M."/>
            <person name="Askin M."/>
            <person name="Barry K."/>
            <person name="Battaglia E."/>
            <person name="Bayram O."/>
            <person name="Benocci T."/>
            <person name="Braus-Stromeyer S.A."/>
            <person name="Caldana C."/>
            <person name="Canovas D."/>
            <person name="Cerqueira G.C."/>
            <person name="Chen F."/>
            <person name="Chen W."/>
            <person name="Choi C."/>
            <person name="Clum A."/>
            <person name="Dos Santos R.A."/>
            <person name="Damasio A.R."/>
            <person name="Diallinas G."/>
            <person name="Emri T."/>
            <person name="Fekete E."/>
            <person name="Flipphi M."/>
            <person name="Freyberg S."/>
            <person name="Gallo A."/>
            <person name="Gournas C."/>
            <person name="Habgood R."/>
            <person name="Hainaut M."/>
            <person name="Harispe M.L."/>
            <person name="Henrissat B."/>
            <person name="Hilden K.S."/>
            <person name="Hope R."/>
            <person name="Hossain A."/>
            <person name="Karabika E."/>
            <person name="Karaffa L."/>
            <person name="Karanyi Z."/>
            <person name="Krasevec N."/>
            <person name="Kuo A."/>
            <person name="Kusch H."/>
            <person name="LaButti K."/>
            <person name="Lagendijk E.L."/>
            <person name="Lapidus A."/>
            <person name="Levasseur A."/>
            <person name="Lindquist E."/>
            <person name="Lipzen A."/>
            <person name="Logrieco A.F."/>
            <person name="MacCabe A."/>
            <person name="Maekelae M.R."/>
            <person name="Malavazi I."/>
            <person name="Melin P."/>
            <person name="Meyer V."/>
            <person name="Mielnichuk N."/>
            <person name="Miskei M."/>
            <person name="Molnar A.P."/>
            <person name="Mule G."/>
            <person name="Ngan C.Y."/>
            <person name="Orejas M."/>
            <person name="Orosz E."/>
            <person name="Ouedraogo J.P."/>
            <person name="Overkamp K.M."/>
            <person name="Park H.-S."/>
            <person name="Perrone G."/>
            <person name="Piumi F."/>
            <person name="Punt P.J."/>
            <person name="Ram A.F."/>
            <person name="Ramon A."/>
            <person name="Rauscher S."/>
            <person name="Record E."/>
            <person name="Riano-Pachon D.M."/>
            <person name="Robert V."/>
            <person name="Roehrig J."/>
            <person name="Ruller R."/>
            <person name="Salamov A."/>
            <person name="Salih N.S."/>
            <person name="Samson R.A."/>
            <person name="Sandor E."/>
            <person name="Sanguinetti M."/>
            <person name="Schuetze T."/>
            <person name="Sepcic K."/>
            <person name="Shelest E."/>
            <person name="Sherlock G."/>
            <person name="Sophianopoulou V."/>
            <person name="Squina F.M."/>
            <person name="Sun H."/>
            <person name="Susca A."/>
            <person name="Todd R.B."/>
            <person name="Tsang A."/>
            <person name="Unkles S.E."/>
            <person name="van de Wiele N."/>
            <person name="van Rossen-Uffink D."/>
            <person name="Oliveira J.V."/>
            <person name="Vesth T.C."/>
            <person name="Visser J."/>
            <person name="Yu J.-H."/>
            <person name="Zhou M."/>
            <person name="Andersen M.R."/>
            <person name="Archer D.B."/>
            <person name="Baker S.E."/>
            <person name="Benoit I."/>
            <person name="Brakhage A.A."/>
            <person name="Braus G.H."/>
            <person name="Fischer R."/>
            <person name="Frisvad J.C."/>
            <person name="Goldman G.H."/>
            <person name="Houbraken J."/>
            <person name="Oakley B."/>
            <person name="Pocsi I."/>
            <person name="Scazzocchio C."/>
            <person name="Seiboth B."/>
            <person name="vanKuyk P.A."/>
            <person name="Wortman J."/>
            <person name="Dyer P.S."/>
            <person name="Grigoriev I.V."/>
        </authorList>
    </citation>
    <scope>NUCLEOTIDE SEQUENCE [LARGE SCALE GENOMIC DNA]</scope>
    <source>
        <strain evidence="3">CBS 516.65</strain>
    </source>
</reference>
<dbReference type="VEuPathDB" id="FungiDB:ASPGLDRAFT_31037"/>
<dbReference type="EMBL" id="KV878888">
    <property type="protein sequence ID" value="OJJ89339.1"/>
    <property type="molecule type" value="Genomic_DNA"/>
</dbReference>
<evidence type="ECO:0000313" key="3">
    <source>
        <dbReference type="Proteomes" id="UP000184300"/>
    </source>
</evidence>
<dbReference type="AlphaFoldDB" id="A0A1L9VZM7"/>
<evidence type="ECO:0000256" key="1">
    <source>
        <dbReference type="SAM" id="MobiDB-lite"/>
    </source>
</evidence>
<dbReference type="RefSeq" id="XP_022406001.1">
    <property type="nucleotide sequence ID" value="XM_022543999.1"/>
</dbReference>
<keyword evidence="3" id="KW-1185">Reference proteome</keyword>
<dbReference type="Proteomes" id="UP000184300">
    <property type="component" value="Unassembled WGS sequence"/>
</dbReference>
<protein>
    <recommendedName>
        <fullName evidence="4">SNF2 N-terminal domain-containing protein</fullName>
    </recommendedName>
</protein>